<evidence type="ECO:0000256" key="5">
    <source>
        <dbReference type="ARBA" id="ARBA00023237"/>
    </source>
</evidence>
<evidence type="ECO:0000256" key="7">
    <source>
        <dbReference type="SAM" id="SignalP"/>
    </source>
</evidence>
<dbReference type="EMBL" id="JAGSPM010000004">
    <property type="protein sequence ID" value="MBR7746678.1"/>
    <property type="molecule type" value="Genomic_DNA"/>
</dbReference>
<dbReference type="AlphaFoldDB" id="A0A941I1R9"/>
<dbReference type="GO" id="GO:1990281">
    <property type="term" value="C:efflux pump complex"/>
    <property type="evidence" value="ECO:0007669"/>
    <property type="project" value="TreeGrafter"/>
</dbReference>
<dbReference type="Gene3D" id="1.20.1600.10">
    <property type="entry name" value="Outer membrane efflux proteins (OEP)"/>
    <property type="match status" value="1"/>
</dbReference>
<accession>A0A941I1R9</accession>
<protein>
    <submittedName>
        <fullName evidence="8">TolC family protein</fullName>
    </submittedName>
</protein>
<feature type="signal peptide" evidence="7">
    <location>
        <begin position="1"/>
        <end position="37"/>
    </location>
</feature>
<gene>
    <name evidence="8" type="ORF">KDM92_08795</name>
</gene>
<evidence type="ECO:0000256" key="1">
    <source>
        <dbReference type="ARBA" id="ARBA00004442"/>
    </source>
</evidence>
<dbReference type="GO" id="GO:0015562">
    <property type="term" value="F:efflux transmembrane transporter activity"/>
    <property type="evidence" value="ECO:0007669"/>
    <property type="project" value="InterPro"/>
</dbReference>
<evidence type="ECO:0000313" key="9">
    <source>
        <dbReference type="Proteomes" id="UP000680158"/>
    </source>
</evidence>
<evidence type="ECO:0000256" key="6">
    <source>
        <dbReference type="SAM" id="Coils"/>
    </source>
</evidence>
<keyword evidence="9" id="KW-1185">Reference proteome</keyword>
<dbReference type="RefSeq" id="WP_212683985.1">
    <property type="nucleotide sequence ID" value="NZ_JAGSPM010000004.1"/>
</dbReference>
<keyword evidence="6" id="KW-0175">Coiled coil</keyword>
<dbReference type="Proteomes" id="UP000680158">
    <property type="component" value="Unassembled WGS sequence"/>
</dbReference>
<feature type="coiled-coil region" evidence="6">
    <location>
        <begin position="193"/>
        <end position="220"/>
    </location>
</feature>
<evidence type="ECO:0000256" key="4">
    <source>
        <dbReference type="ARBA" id="ARBA00023136"/>
    </source>
</evidence>
<keyword evidence="7" id="KW-0732">Signal</keyword>
<dbReference type="PANTHER" id="PTHR30026">
    <property type="entry name" value="OUTER MEMBRANE PROTEIN TOLC"/>
    <property type="match status" value="1"/>
</dbReference>
<dbReference type="GO" id="GO:0015288">
    <property type="term" value="F:porin activity"/>
    <property type="evidence" value="ECO:0007669"/>
    <property type="project" value="TreeGrafter"/>
</dbReference>
<keyword evidence="5" id="KW-0998">Cell outer membrane</keyword>
<proteinExistence type="predicted"/>
<organism evidence="8 9">
    <name type="scientific">Undibacterium baiyunense</name>
    <dbReference type="NCBI Taxonomy" id="2828731"/>
    <lineage>
        <taxon>Bacteria</taxon>
        <taxon>Pseudomonadati</taxon>
        <taxon>Pseudomonadota</taxon>
        <taxon>Betaproteobacteria</taxon>
        <taxon>Burkholderiales</taxon>
        <taxon>Oxalobacteraceae</taxon>
        <taxon>Undibacterium</taxon>
    </lineage>
</organism>
<feature type="chain" id="PRO_5037943671" evidence="7">
    <location>
        <begin position="38"/>
        <end position="432"/>
    </location>
</feature>
<evidence type="ECO:0000313" key="8">
    <source>
        <dbReference type="EMBL" id="MBR7746678.1"/>
    </source>
</evidence>
<dbReference type="InterPro" id="IPR051906">
    <property type="entry name" value="TolC-like"/>
</dbReference>
<keyword evidence="4" id="KW-0472">Membrane</keyword>
<name>A0A941I1R9_9BURK</name>
<evidence type="ECO:0000256" key="3">
    <source>
        <dbReference type="ARBA" id="ARBA00022692"/>
    </source>
</evidence>
<keyword evidence="2" id="KW-1134">Transmembrane beta strand</keyword>
<comment type="subcellular location">
    <subcellularLocation>
        <location evidence="1">Cell outer membrane</location>
    </subcellularLocation>
</comment>
<reference evidence="8 9" key="1">
    <citation type="submission" date="2021-04" db="EMBL/GenBank/DDBJ databases">
        <title>novel species isolated from subtropical streams in China.</title>
        <authorList>
            <person name="Lu H."/>
        </authorList>
    </citation>
    <scope>NUCLEOTIDE SEQUENCE [LARGE SCALE GENOMIC DNA]</scope>
    <source>
        <strain evidence="8 9">BYS107W</strain>
    </source>
</reference>
<keyword evidence="3" id="KW-0812">Transmembrane</keyword>
<dbReference type="GO" id="GO:0009279">
    <property type="term" value="C:cell outer membrane"/>
    <property type="evidence" value="ECO:0007669"/>
    <property type="project" value="UniProtKB-SubCell"/>
</dbReference>
<dbReference type="SUPFAM" id="SSF56954">
    <property type="entry name" value="Outer membrane efflux proteins (OEP)"/>
    <property type="match status" value="1"/>
</dbReference>
<evidence type="ECO:0000256" key="2">
    <source>
        <dbReference type="ARBA" id="ARBA00022452"/>
    </source>
</evidence>
<dbReference type="PANTHER" id="PTHR30026:SF20">
    <property type="entry name" value="OUTER MEMBRANE PROTEIN TOLC"/>
    <property type="match status" value="1"/>
</dbReference>
<sequence length="432" mass="48483">MFNLKHTKRTNYTKQIKRTLLSAYLVAAGLVAQPVFANDDPLSILPPESLVRKSFSNIPQLRAGNMGINLAGNQKSRLEAGHYEWTARVGLSRRTDLNGGRFREQEFALERPVRWFGKADKDRVIGDKGVELAKASYADQWHETSRALLKDWFEVLREGFTLKQLRQQLEITEQLSAIAVKRVKAGDAAHFEQLFAETELQRVRALLQQAEQRLELATQALQANYPSLPLPSASSLPQPLSIDTQDPKASEHWLDKILKDNHELELAQAEADYMGLQAARIDQDKMPDPTLGIRSSRERDGQERVVGFSISMPFPGAARSSERSAALTKAQIANEKLQQVQTKVNLMARQAITDSQRTFTTWKALDSLRQQSMQQANLMQTAYRLGEVSITEALNTRKMALDSAIAADTAQIDALSAYARLHLDAHLIWALD</sequence>
<comment type="caution">
    <text evidence="8">The sequence shown here is derived from an EMBL/GenBank/DDBJ whole genome shotgun (WGS) entry which is preliminary data.</text>
</comment>